<keyword evidence="9" id="KW-0408">Iron</keyword>
<keyword evidence="10" id="KW-0503">Monooxygenase</keyword>
<keyword evidence="6" id="KW-0479">Metal-binding</keyword>
<dbReference type="Proteomes" id="UP000796880">
    <property type="component" value="Unassembled WGS sequence"/>
</dbReference>
<name>A0A8K0DRD1_9ROSA</name>
<dbReference type="AlphaFoldDB" id="A0A8K0DRD1"/>
<dbReference type="PRINTS" id="PR00463">
    <property type="entry name" value="EP450I"/>
</dbReference>
<dbReference type="PANTHER" id="PTHR47953">
    <property type="entry name" value="OS08G0105600 PROTEIN"/>
    <property type="match status" value="1"/>
</dbReference>
<dbReference type="InterPro" id="IPR001128">
    <property type="entry name" value="Cyt_P450"/>
</dbReference>
<evidence type="ECO:0000256" key="8">
    <source>
        <dbReference type="ARBA" id="ARBA00023002"/>
    </source>
</evidence>
<keyword evidence="4" id="KW-0349">Heme</keyword>
<evidence type="ECO:0000256" key="6">
    <source>
        <dbReference type="ARBA" id="ARBA00022723"/>
    </source>
</evidence>
<evidence type="ECO:0000313" key="12">
    <source>
        <dbReference type="EMBL" id="KAF3435246.1"/>
    </source>
</evidence>
<accession>A0A8K0DRD1</accession>
<evidence type="ECO:0000256" key="5">
    <source>
        <dbReference type="ARBA" id="ARBA00022692"/>
    </source>
</evidence>
<proteinExistence type="inferred from homology"/>
<evidence type="ECO:0008006" key="14">
    <source>
        <dbReference type="Google" id="ProtNLM"/>
    </source>
</evidence>
<dbReference type="Gene3D" id="1.10.630.10">
    <property type="entry name" value="Cytochrome P450"/>
    <property type="match status" value="1"/>
</dbReference>
<comment type="caution">
    <text evidence="12">The sequence shown here is derived from an EMBL/GenBank/DDBJ whole genome shotgun (WGS) entry which is preliminary data.</text>
</comment>
<dbReference type="Pfam" id="PF00067">
    <property type="entry name" value="p450"/>
    <property type="match status" value="1"/>
</dbReference>
<comment type="subcellular location">
    <subcellularLocation>
        <location evidence="2">Membrane</location>
        <topology evidence="2">Single-pass membrane protein</topology>
    </subcellularLocation>
</comment>
<evidence type="ECO:0000256" key="9">
    <source>
        <dbReference type="ARBA" id="ARBA00023004"/>
    </source>
</evidence>
<dbReference type="GO" id="GO:0005506">
    <property type="term" value="F:iron ion binding"/>
    <property type="evidence" value="ECO:0007669"/>
    <property type="project" value="InterPro"/>
</dbReference>
<organism evidence="12 13">
    <name type="scientific">Rhamnella rubrinervis</name>
    <dbReference type="NCBI Taxonomy" id="2594499"/>
    <lineage>
        <taxon>Eukaryota</taxon>
        <taxon>Viridiplantae</taxon>
        <taxon>Streptophyta</taxon>
        <taxon>Embryophyta</taxon>
        <taxon>Tracheophyta</taxon>
        <taxon>Spermatophyta</taxon>
        <taxon>Magnoliopsida</taxon>
        <taxon>eudicotyledons</taxon>
        <taxon>Gunneridae</taxon>
        <taxon>Pentapetalae</taxon>
        <taxon>rosids</taxon>
        <taxon>fabids</taxon>
        <taxon>Rosales</taxon>
        <taxon>Rhamnaceae</taxon>
        <taxon>rhamnoid group</taxon>
        <taxon>Rhamneae</taxon>
        <taxon>Rhamnella</taxon>
    </lineage>
</organism>
<evidence type="ECO:0000256" key="11">
    <source>
        <dbReference type="ARBA" id="ARBA00023136"/>
    </source>
</evidence>
<dbReference type="InterPro" id="IPR002401">
    <property type="entry name" value="Cyt_P450_E_grp-I"/>
</dbReference>
<dbReference type="PANTHER" id="PTHR47953:SF19">
    <property type="entry name" value="OS06G0641600 PROTEIN"/>
    <property type="match status" value="1"/>
</dbReference>
<keyword evidence="13" id="KW-1185">Reference proteome</keyword>
<dbReference type="GO" id="GO:0016020">
    <property type="term" value="C:membrane"/>
    <property type="evidence" value="ECO:0007669"/>
    <property type="project" value="UniProtKB-SubCell"/>
</dbReference>
<dbReference type="GO" id="GO:0020037">
    <property type="term" value="F:heme binding"/>
    <property type="evidence" value="ECO:0007669"/>
    <property type="project" value="InterPro"/>
</dbReference>
<evidence type="ECO:0000256" key="2">
    <source>
        <dbReference type="ARBA" id="ARBA00004167"/>
    </source>
</evidence>
<evidence type="ECO:0000256" key="3">
    <source>
        <dbReference type="ARBA" id="ARBA00010617"/>
    </source>
</evidence>
<comment type="similarity">
    <text evidence="3">Belongs to the cytochrome P450 family.</text>
</comment>
<reference evidence="12" key="1">
    <citation type="submission" date="2020-03" db="EMBL/GenBank/DDBJ databases">
        <title>A high-quality chromosome-level genome assembly of a woody plant with both climbing and erect habits, Rhamnella rubrinervis.</title>
        <authorList>
            <person name="Lu Z."/>
            <person name="Yang Y."/>
            <person name="Zhu X."/>
            <person name="Sun Y."/>
        </authorList>
    </citation>
    <scope>NUCLEOTIDE SEQUENCE</scope>
    <source>
        <strain evidence="12">BYM</strain>
        <tissue evidence="12">Leaf</tissue>
    </source>
</reference>
<evidence type="ECO:0000256" key="7">
    <source>
        <dbReference type="ARBA" id="ARBA00022989"/>
    </source>
</evidence>
<dbReference type="InterPro" id="IPR052306">
    <property type="entry name" value="CYP450_71D"/>
</dbReference>
<dbReference type="OrthoDB" id="1055148at2759"/>
<dbReference type="GO" id="GO:0004497">
    <property type="term" value="F:monooxygenase activity"/>
    <property type="evidence" value="ECO:0007669"/>
    <property type="project" value="UniProtKB-KW"/>
</dbReference>
<evidence type="ECO:0000256" key="1">
    <source>
        <dbReference type="ARBA" id="ARBA00001971"/>
    </source>
</evidence>
<evidence type="ECO:0000256" key="10">
    <source>
        <dbReference type="ARBA" id="ARBA00023033"/>
    </source>
</evidence>
<dbReference type="PRINTS" id="PR00385">
    <property type="entry name" value="P450"/>
</dbReference>
<keyword evidence="7" id="KW-1133">Transmembrane helix</keyword>
<dbReference type="EMBL" id="VOIH02000010">
    <property type="protein sequence ID" value="KAF3435246.1"/>
    <property type="molecule type" value="Genomic_DNA"/>
</dbReference>
<keyword evidence="5" id="KW-0812">Transmembrane</keyword>
<sequence length="281" mass="31804">MKAETSKLKQNLNGYVTGLIPALKKAHKKLDRILDIIINHHKLKRQNMATAGDGKADEEDLIDVLLNVQESGMQEFNVTINHVKAVALDIFTAGSETSATTIEWAMSELLRNPEVMNKAQEEVRQFLKGKTKIQETDIHELDYLKSVVKETLRLHPPVSLITRVSRERCEVNGYEVPADTNFIINLFALGRDPEYWVDADSFNPGRFHGSSTDFKGNNFEFLPFGAANVELVLSQLLYHFDWKLANGNKPEELDMEESFGVSCRRKNYLHLIATPVTPFAC</sequence>
<dbReference type="InterPro" id="IPR036396">
    <property type="entry name" value="Cyt_P450_sf"/>
</dbReference>
<dbReference type="SUPFAM" id="SSF48264">
    <property type="entry name" value="Cytochrome P450"/>
    <property type="match status" value="1"/>
</dbReference>
<evidence type="ECO:0000313" key="13">
    <source>
        <dbReference type="Proteomes" id="UP000796880"/>
    </source>
</evidence>
<keyword evidence="11" id="KW-0472">Membrane</keyword>
<keyword evidence="8" id="KW-0560">Oxidoreductase</keyword>
<comment type="cofactor">
    <cofactor evidence="1">
        <name>heme</name>
        <dbReference type="ChEBI" id="CHEBI:30413"/>
    </cofactor>
</comment>
<gene>
    <name evidence="12" type="ORF">FNV43_RR22333</name>
</gene>
<dbReference type="GO" id="GO:0016705">
    <property type="term" value="F:oxidoreductase activity, acting on paired donors, with incorporation or reduction of molecular oxygen"/>
    <property type="evidence" value="ECO:0007669"/>
    <property type="project" value="InterPro"/>
</dbReference>
<evidence type="ECO:0000256" key="4">
    <source>
        <dbReference type="ARBA" id="ARBA00022617"/>
    </source>
</evidence>
<protein>
    <recommendedName>
        <fullName evidence="14">Cytochrome P450</fullName>
    </recommendedName>
</protein>